<keyword evidence="4" id="KW-0575">Peroxidase</keyword>
<evidence type="ECO:0000256" key="9">
    <source>
        <dbReference type="ARBA" id="ARBA00032824"/>
    </source>
</evidence>
<protein>
    <recommendedName>
        <fullName evidence="3">thioredoxin-dependent peroxiredoxin</fullName>
        <ecNumber evidence="3">1.11.1.24</ecNumber>
    </recommendedName>
    <alternativeName>
        <fullName evidence="9">Thioredoxin peroxidase</fullName>
    </alternativeName>
    <alternativeName>
        <fullName evidence="11">Thioredoxin-dependent peroxiredoxin Bcp</fullName>
    </alternativeName>
</protein>
<evidence type="ECO:0000313" key="15">
    <source>
        <dbReference type="Proteomes" id="UP001222118"/>
    </source>
</evidence>
<dbReference type="CDD" id="cd03017">
    <property type="entry name" value="PRX_BCP"/>
    <property type="match status" value="1"/>
</dbReference>
<evidence type="ECO:0000256" key="3">
    <source>
        <dbReference type="ARBA" id="ARBA00013017"/>
    </source>
</evidence>
<name>A0ABY7YWG2_9HYPH</name>
<evidence type="ECO:0000256" key="7">
    <source>
        <dbReference type="ARBA" id="ARBA00023157"/>
    </source>
</evidence>
<dbReference type="InterPro" id="IPR050924">
    <property type="entry name" value="Peroxiredoxin_BCP/PrxQ"/>
</dbReference>
<keyword evidence="8" id="KW-0676">Redox-active center</keyword>
<dbReference type="Proteomes" id="UP001222118">
    <property type="component" value="Chromosome"/>
</dbReference>
<proteinExistence type="inferred from homology"/>
<dbReference type="Pfam" id="PF00578">
    <property type="entry name" value="AhpC-TSA"/>
    <property type="match status" value="1"/>
</dbReference>
<organism evidence="14 15">
    <name type="scientific">Devosia rhodophyticola</name>
    <dbReference type="NCBI Taxonomy" id="3026423"/>
    <lineage>
        <taxon>Bacteria</taxon>
        <taxon>Pseudomonadati</taxon>
        <taxon>Pseudomonadota</taxon>
        <taxon>Alphaproteobacteria</taxon>
        <taxon>Hyphomicrobiales</taxon>
        <taxon>Devosiaceae</taxon>
        <taxon>Devosia</taxon>
    </lineage>
</organism>
<keyword evidence="5" id="KW-0049">Antioxidant</keyword>
<evidence type="ECO:0000313" key="14">
    <source>
        <dbReference type="EMBL" id="WDR05669.1"/>
    </source>
</evidence>
<evidence type="ECO:0000256" key="5">
    <source>
        <dbReference type="ARBA" id="ARBA00022862"/>
    </source>
</evidence>
<dbReference type="PIRSF" id="PIRSF000239">
    <property type="entry name" value="AHPC"/>
    <property type="match status" value="1"/>
</dbReference>
<evidence type="ECO:0000256" key="1">
    <source>
        <dbReference type="ARBA" id="ARBA00003330"/>
    </source>
</evidence>
<gene>
    <name evidence="14" type="ORF">PSQ90_15630</name>
</gene>
<accession>A0ABY7YWG2</accession>
<keyword evidence="6" id="KW-0560">Oxidoreductase</keyword>
<reference evidence="14 15" key="1">
    <citation type="submission" date="2023-02" db="EMBL/GenBank/DDBJ databases">
        <title>Devosia chondri sp. nov., isolated from the phycosphere of marine algae.</title>
        <authorList>
            <person name="Kim J.M."/>
            <person name="Lee J.K."/>
            <person name="Choi B.J."/>
            <person name="Bayburt H."/>
            <person name="Jeon C.O."/>
        </authorList>
    </citation>
    <scope>NUCLEOTIDE SEQUENCE [LARGE SCALE GENOMIC DNA]</scope>
    <source>
        <strain evidence="14 15">G2-5</strain>
    </source>
</reference>
<evidence type="ECO:0000256" key="4">
    <source>
        <dbReference type="ARBA" id="ARBA00022559"/>
    </source>
</evidence>
<keyword evidence="7" id="KW-1015">Disulfide bond</keyword>
<keyword evidence="15" id="KW-1185">Reference proteome</keyword>
<dbReference type="InterPro" id="IPR000866">
    <property type="entry name" value="AhpC/TSA"/>
</dbReference>
<sequence length="162" mass="17598">MQTLTVGTAAPDFSLPTDQGTQFQLSGHRGQAVVLFFYPQDDTEGCTIENLDFSALAPEFEQLGAILLGISPDDIASHCAFRDKYKLSVALAADPEHQAIGPYDIWRLKKNYGREYMGVVRTSVIVAPDGTIADIIAAPRIKGHAGKVLARLAELNRQWPAG</sequence>
<comment type="catalytic activity">
    <reaction evidence="12">
        <text>a hydroperoxide + [thioredoxin]-dithiol = an alcohol + [thioredoxin]-disulfide + H2O</text>
        <dbReference type="Rhea" id="RHEA:62620"/>
        <dbReference type="Rhea" id="RHEA-COMP:10698"/>
        <dbReference type="Rhea" id="RHEA-COMP:10700"/>
        <dbReference type="ChEBI" id="CHEBI:15377"/>
        <dbReference type="ChEBI" id="CHEBI:29950"/>
        <dbReference type="ChEBI" id="CHEBI:30879"/>
        <dbReference type="ChEBI" id="CHEBI:35924"/>
        <dbReference type="ChEBI" id="CHEBI:50058"/>
        <dbReference type="EC" id="1.11.1.24"/>
    </reaction>
</comment>
<dbReference type="EMBL" id="CP118247">
    <property type="protein sequence ID" value="WDR05669.1"/>
    <property type="molecule type" value="Genomic_DNA"/>
</dbReference>
<comment type="subunit">
    <text evidence="2">Monomer.</text>
</comment>
<comment type="similarity">
    <text evidence="10">Belongs to the peroxiredoxin family. BCP/PrxQ subfamily.</text>
</comment>
<dbReference type="PROSITE" id="PS51352">
    <property type="entry name" value="THIOREDOXIN_2"/>
    <property type="match status" value="1"/>
</dbReference>
<dbReference type="InterPro" id="IPR036249">
    <property type="entry name" value="Thioredoxin-like_sf"/>
</dbReference>
<comment type="function">
    <text evidence="1">Thiol-specific peroxidase that catalyzes the reduction of hydrogen peroxide and organic hydroperoxides to water and alcohols, respectively. Plays a role in cell protection against oxidative stress by detoxifying peroxides and as sensor of hydrogen peroxide-mediated signaling events.</text>
</comment>
<dbReference type="PANTHER" id="PTHR42801">
    <property type="entry name" value="THIOREDOXIN-DEPENDENT PEROXIDE REDUCTASE"/>
    <property type="match status" value="1"/>
</dbReference>
<dbReference type="PANTHER" id="PTHR42801:SF4">
    <property type="entry name" value="AHPC_TSA FAMILY PROTEIN"/>
    <property type="match status" value="1"/>
</dbReference>
<evidence type="ECO:0000256" key="6">
    <source>
        <dbReference type="ARBA" id="ARBA00023002"/>
    </source>
</evidence>
<dbReference type="RefSeq" id="WP_282211187.1">
    <property type="nucleotide sequence ID" value="NZ_CP118247.1"/>
</dbReference>
<dbReference type="InterPro" id="IPR013766">
    <property type="entry name" value="Thioredoxin_domain"/>
</dbReference>
<dbReference type="Gene3D" id="3.40.30.10">
    <property type="entry name" value="Glutaredoxin"/>
    <property type="match status" value="1"/>
</dbReference>
<dbReference type="SUPFAM" id="SSF52833">
    <property type="entry name" value="Thioredoxin-like"/>
    <property type="match status" value="1"/>
</dbReference>
<evidence type="ECO:0000256" key="10">
    <source>
        <dbReference type="ARBA" id="ARBA00038489"/>
    </source>
</evidence>
<dbReference type="EC" id="1.11.1.24" evidence="3"/>
<evidence type="ECO:0000256" key="11">
    <source>
        <dbReference type="ARBA" id="ARBA00042639"/>
    </source>
</evidence>
<evidence type="ECO:0000259" key="13">
    <source>
        <dbReference type="PROSITE" id="PS51352"/>
    </source>
</evidence>
<evidence type="ECO:0000256" key="12">
    <source>
        <dbReference type="ARBA" id="ARBA00049091"/>
    </source>
</evidence>
<feature type="domain" description="Thioredoxin" evidence="13">
    <location>
        <begin position="4"/>
        <end position="157"/>
    </location>
</feature>
<dbReference type="InterPro" id="IPR024706">
    <property type="entry name" value="Peroxiredoxin_AhpC-typ"/>
</dbReference>
<evidence type="ECO:0000256" key="8">
    <source>
        <dbReference type="ARBA" id="ARBA00023284"/>
    </source>
</evidence>
<evidence type="ECO:0000256" key="2">
    <source>
        <dbReference type="ARBA" id="ARBA00011245"/>
    </source>
</evidence>